<organism evidence="4">
    <name type="scientific">Coptotermes formosanus</name>
    <name type="common">Formosan subterranean termite</name>
    <dbReference type="NCBI Taxonomy" id="36987"/>
    <lineage>
        <taxon>Eukaryota</taxon>
        <taxon>Metazoa</taxon>
        <taxon>Ecdysozoa</taxon>
        <taxon>Arthropoda</taxon>
        <taxon>Hexapoda</taxon>
        <taxon>Insecta</taxon>
        <taxon>Pterygota</taxon>
        <taxon>Neoptera</taxon>
        <taxon>Polyneoptera</taxon>
        <taxon>Dictyoptera</taxon>
        <taxon>Blattodea</taxon>
        <taxon>Blattoidea</taxon>
        <taxon>Termitoidae</taxon>
        <taxon>Rhinotermitidae</taxon>
        <taxon>Coptotermes</taxon>
    </lineage>
</organism>
<keyword evidence="1" id="KW-1015">Disulfide bond</keyword>
<dbReference type="InterPro" id="IPR035976">
    <property type="entry name" value="Sushi/SCR/CCP_sf"/>
</dbReference>
<feature type="domain" description="Sushi" evidence="3">
    <location>
        <begin position="39"/>
        <end position="108"/>
    </location>
</feature>
<evidence type="ECO:0000259" key="3">
    <source>
        <dbReference type="PROSITE" id="PS50923"/>
    </source>
</evidence>
<protein>
    <recommendedName>
        <fullName evidence="3">Sushi domain-containing protein</fullName>
    </recommendedName>
</protein>
<name>R4UKL4_COPFO</name>
<sequence length="146" mass="16394">MTSNVSVQNVPMGSSMSWQFWIEDSIIPLYTITSSTNAQPCPEPDTKPDLTYDIISGMETCYKGYGLYSRVSYFCTYGPNLQPRKTLQCRSGGRWMETDKTAWPNCSTYVPPTTTTCEDCNSGTLLTFHLKLLAATFLIASYYTVK</sequence>
<accession>R4UKL4</accession>
<dbReference type="PROSITE" id="PS50923">
    <property type="entry name" value="SUSHI"/>
    <property type="match status" value="1"/>
</dbReference>
<proteinExistence type="evidence at transcript level"/>
<evidence type="ECO:0000256" key="1">
    <source>
        <dbReference type="ARBA" id="ARBA00023157"/>
    </source>
</evidence>
<dbReference type="InterPro" id="IPR000436">
    <property type="entry name" value="Sushi_SCR_CCP_dom"/>
</dbReference>
<comment type="caution">
    <text evidence="2">Lacks conserved residue(s) required for the propagation of feature annotation.</text>
</comment>
<dbReference type="EMBL" id="KC740845">
    <property type="protein sequence ID" value="AGM32669.1"/>
    <property type="molecule type" value="mRNA"/>
</dbReference>
<dbReference type="SUPFAM" id="SSF57535">
    <property type="entry name" value="Complement control module/SCR domain"/>
    <property type="match status" value="1"/>
</dbReference>
<evidence type="ECO:0000313" key="4">
    <source>
        <dbReference type="EMBL" id="AGM32669.1"/>
    </source>
</evidence>
<reference evidence="4" key="1">
    <citation type="submission" date="2013-03" db="EMBL/GenBank/DDBJ databases">
        <title>Immune-Related transcriptome of Coptotermes formosanus Shiraki workers: the defense mechanism.</title>
        <authorList>
            <person name="Hussain A."/>
            <person name="Li Y.F."/>
            <person name="Wen S.Y."/>
        </authorList>
    </citation>
    <scope>NUCLEOTIDE SEQUENCE</scope>
</reference>
<dbReference type="AlphaFoldDB" id="R4UKL4"/>
<keyword evidence="2" id="KW-0768">Sushi</keyword>
<evidence type="ECO:0000256" key="2">
    <source>
        <dbReference type="PROSITE-ProRule" id="PRU00302"/>
    </source>
</evidence>